<sequence>MAETVGLAAAGVGFASLAVQLVDCIHKLHDLHANIRDAPMEIRAILREVDPLGEVLTRYSSLSGAATETSLSHCSEVLNILRNIAHELETMMQTSRTRRWINWTKADAAFKRKRLANQQAALERAKSTLMLALMMDQYSQHFLTGNATILGELAVNVPLETVDAVNVTPEATVARPRAARSSFSITMYNLGIAMVMIKSKNVPQQYETDNNAHADAREVTISFASWLFNRAVALISHCNPNLTEMTLQIARLVRPDAEIFHLCAAGDALGVRKLIADGKASASDVTYEGMTPLMVSLCVHVITDSSALQSEGKRLKCLLVAFANTSVLQVAAHHLQAGVCRALLDAGADVTVTMPVKISEILTVKLYDIFLVPLDSADHPFRTALHMAVTRAVPNTIIAALKAHANPWDDYWVESQSESVSVGKPTITSMNTARVIVEHGGSSVDIGWSPLSGDNADCIDDLERLTPGHLSLCAPEDLLWLIAPERINLLGQELDLFYMSMLRTQCRLGSFVGFSAHRISALFQKVTDFSTLARIHDHIKTGILHHLLCRLPYIEVDPLRIILLLLDQLVQVGAIEFADSMGNGTPLMEAAWVSIDSYVYKYGLWRPEYASEILTSGLNLWLEMLGRAGVSIRQYFARQCELGATDRMACYVRPKYTEWFPGQFLDHRWYVEMTFWENPDATVANNPRDFSIGVKYYSVQCNYPVPGAWSDDSEQIEQSDRDDVQLRVDGLDIEDDDDDDDDDDEDGEGWNGDAEDENCDGVADPD</sequence>
<dbReference type="HOGENOM" id="CLU_364476_0_0_1"/>
<keyword evidence="3" id="KW-1185">Reference proteome</keyword>
<feature type="compositionally biased region" description="Acidic residues" evidence="1">
    <location>
        <begin position="731"/>
        <end position="766"/>
    </location>
</feature>
<dbReference type="GeneID" id="25325696"/>
<proteinExistence type="predicted"/>
<evidence type="ECO:0000313" key="3">
    <source>
        <dbReference type="Proteomes" id="UP000054342"/>
    </source>
</evidence>
<dbReference type="Proteomes" id="UP000054342">
    <property type="component" value="Unassembled WGS sequence"/>
</dbReference>
<dbReference type="AlphaFoldDB" id="A0A0D2FGR5"/>
<name>A0A0D2FGR5_9EURO</name>
<accession>A0A0D2FGR5</accession>
<organism evidence="2 3">
    <name type="scientific">Exophiala xenobiotica</name>
    <dbReference type="NCBI Taxonomy" id="348802"/>
    <lineage>
        <taxon>Eukaryota</taxon>
        <taxon>Fungi</taxon>
        <taxon>Dikarya</taxon>
        <taxon>Ascomycota</taxon>
        <taxon>Pezizomycotina</taxon>
        <taxon>Eurotiomycetes</taxon>
        <taxon>Chaetothyriomycetidae</taxon>
        <taxon>Chaetothyriales</taxon>
        <taxon>Herpotrichiellaceae</taxon>
        <taxon>Exophiala</taxon>
    </lineage>
</organism>
<dbReference type="OrthoDB" id="3200163at2759"/>
<dbReference type="Gene3D" id="1.25.40.20">
    <property type="entry name" value="Ankyrin repeat-containing domain"/>
    <property type="match status" value="1"/>
</dbReference>
<protein>
    <recommendedName>
        <fullName evidence="4">Fungal N-terminal domain-containing protein</fullName>
    </recommendedName>
</protein>
<feature type="region of interest" description="Disordered" evidence="1">
    <location>
        <begin position="711"/>
        <end position="766"/>
    </location>
</feature>
<dbReference type="SUPFAM" id="SSF48403">
    <property type="entry name" value="Ankyrin repeat"/>
    <property type="match status" value="1"/>
</dbReference>
<evidence type="ECO:0000256" key="1">
    <source>
        <dbReference type="SAM" id="MobiDB-lite"/>
    </source>
</evidence>
<reference evidence="2 3" key="1">
    <citation type="submission" date="2015-01" db="EMBL/GenBank/DDBJ databases">
        <title>The Genome Sequence of Exophiala xenobiotica CBS118157.</title>
        <authorList>
            <consortium name="The Broad Institute Genomics Platform"/>
            <person name="Cuomo C."/>
            <person name="de Hoog S."/>
            <person name="Gorbushina A."/>
            <person name="Stielow B."/>
            <person name="Teixiera M."/>
            <person name="Abouelleil A."/>
            <person name="Chapman S.B."/>
            <person name="Priest M."/>
            <person name="Young S.K."/>
            <person name="Wortman J."/>
            <person name="Nusbaum C."/>
            <person name="Birren B."/>
        </authorList>
    </citation>
    <scope>NUCLEOTIDE SEQUENCE [LARGE SCALE GENOMIC DNA]</scope>
    <source>
        <strain evidence="2 3">CBS 118157</strain>
    </source>
</reference>
<gene>
    <name evidence="2" type="ORF">PV05_03788</name>
</gene>
<evidence type="ECO:0000313" key="2">
    <source>
        <dbReference type="EMBL" id="KIW59334.1"/>
    </source>
</evidence>
<dbReference type="InterPro" id="IPR036770">
    <property type="entry name" value="Ankyrin_rpt-contain_sf"/>
</dbReference>
<evidence type="ECO:0008006" key="4">
    <source>
        <dbReference type="Google" id="ProtNLM"/>
    </source>
</evidence>
<dbReference type="EMBL" id="KN847318">
    <property type="protein sequence ID" value="KIW59334.1"/>
    <property type="molecule type" value="Genomic_DNA"/>
</dbReference>
<feature type="compositionally biased region" description="Basic and acidic residues" evidence="1">
    <location>
        <begin position="718"/>
        <end position="730"/>
    </location>
</feature>
<dbReference type="RefSeq" id="XP_013319918.1">
    <property type="nucleotide sequence ID" value="XM_013464464.1"/>
</dbReference>